<dbReference type="InterPro" id="IPR036397">
    <property type="entry name" value="RNaseH_sf"/>
</dbReference>
<evidence type="ECO:0000313" key="5">
    <source>
        <dbReference type="EMBL" id="GBE78433.1"/>
    </source>
</evidence>
<feature type="compositionally biased region" description="Polar residues" evidence="3">
    <location>
        <begin position="340"/>
        <end position="350"/>
    </location>
</feature>
<name>A0A401G8H1_9APHY</name>
<feature type="region of interest" description="Disordered" evidence="3">
    <location>
        <begin position="311"/>
        <end position="375"/>
    </location>
</feature>
<dbReference type="Proteomes" id="UP000287166">
    <property type="component" value="Unassembled WGS sequence"/>
</dbReference>
<dbReference type="AlphaFoldDB" id="A0A401G8H1"/>
<evidence type="ECO:0000256" key="1">
    <source>
        <dbReference type="ARBA" id="ARBA00022722"/>
    </source>
</evidence>
<dbReference type="Pfam" id="PF01612">
    <property type="entry name" value="DNA_pol_A_exo1"/>
    <property type="match status" value="1"/>
</dbReference>
<evidence type="ECO:0000256" key="2">
    <source>
        <dbReference type="ARBA" id="ARBA00022801"/>
    </source>
</evidence>
<dbReference type="OrthoDB" id="1920326at2759"/>
<evidence type="ECO:0000259" key="4">
    <source>
        <dbReference type="SMART" id="SM00474"/>
    </source>
</evidence>
<dbReference type="SMART" id="SM00474">
    <property type="entry name" value="35EXOc"/>
    <property type="match status" value="1"/>
</dbReference>
<dbReference type="PANTHER" id="PTHR13620">
    <property type="entry name" value="3-5 EXONUCLEASE"/>
    <property type="match status" value="1"/>
</dbReference>
<dbReference type="GO" id="GO:0006139">
    <property type="term" value="P:nucleobase-containing compound metabolic process"/>
    <property type="evidence" value="ECO:0007669"/>
    <property type="project" value="InterPro"/>
</dbReference>
<protein>
    <recommendedName>
        <fullName evidence="4">3'-5' exonuclease domain-containing protein</fullName>
    </recommendedName>
</protein>
<dbReference type="InterPro" id="IPR012337">
    <property type="entry name" value="RNaseH-like_sf"/>
</dbReference>
<dbReference type="GO" id="GO:0003676">
    <property type="term" value="F:nucleic acid binding"/>
    <property type="evidence" value="ECO:0007669"/>
    <property type="project" value="InterPro"/>
</dbReference>
<dbReference type="CDD" id="cd06141">
    <property type="entry name" value="WRN_exo"/>
    <property type="match status" value="1"/>
</dbReference>
<dbReference type="RefSeq" id="XP_027609346.1">
    <property type="nucleotide sequence ID" value="XM_027753545.1"/>
</dbReference>
<reference evidence="5 6" key="1">
    <citation type="journal article" date="2018" name="Sci. Rep.">
        <title>Genome sequence of the cauliflower mushroom Sparassis crispa (Hanabiratake) and its association with beneficial usage.</title>
        <authorList>
            <person name="Kiyama R."/>
            <person name="Furutani Y."/>
            <person name="Kawaguchi K."/>
            <person name="Nakanishi T."/>
        </authorList>
    </citation>
    <scope>NUCLEOTIDE SEQUENCE [LARGE SCALE GENOMIC DNA]</scope>
</reference>
<proteinExistence type="predicted"/>
<dbReference type="SUPFAM" id="SSF53098">
    <property type="entry name" value="Ribonuclease H-like"/>
    <property type="match status" value="1"/>
</dbReference>
<dbReference type="InterPro" id="IPR051132">
    <property type="entry name" value="3-5_Exonuclease_domain"/>
</dbReference>
<dbReference type="InParanoid" id="A0A401G8H1"/>
<feature type="domain" description="3'-5' exonuclease" evidence="4">
    <location>
        <begin position="49"/>
        <end position="227"/>
    </location>
</feature>
<dbReference type="GO" id="GO:0008408">
    <property type="term" value="F:3'-5' exonuclease activity"/>
    <property type="evidence" value="ECO:0007669"/>
    <property type="project" value="InterPro"/>
</dbReference>
<dbReference type="PANTHER" id="PTHR13620:SF104">
    <property type="entry name" value="EXONUCLEASE 3'-5' DOMAIN-CONTAINING PROTEIN 2"/>
    <property type="match status" value="1"/>
</dbReference>
<dbReference type="GO" id="GO:0005737">
    <property type="term" value="C:cytoplasm"/>
    <property type="evidence" value="ECO:0007669"/>
    <property type="project" value="TreeGrafter"/>
</dbReference>
<evidence type="ECO:0000313" key="6">
    <source>
        <dbReference type="Proteomes" id="UP000287166"/>
    </source>
</evidence>
<dbReference type="InterPro" id="IPR002562">
    <property type="entry name" value="3'-5'_exonuclease_dom"/>
</dbReference>
<evidence type="ECO:0000256" key="3">
    <source>
        <dbReference type="SAM" id="MobiDB-lite"/>
    </source>
</evidence>
<dbReference type="GO" id="GO:0005634">
    <property type="term" value="C:nucleus"/>
    <property type="evidence" value="ECO:0007669"/>
    <property type="project" value="TreeGrafter"/>
</dbReference>
<dbReference type="STRING" id="139825.A0A401G8H1"/>
<accession>A0A401G8H1</accession>
<organism evidence="5 6">
    <name type="scientific">Sparassis crispa</name>
    <dbReference type="NCBI Taxonomy" id="139825"/>
    <lineage>
        <taxon>Eukaryota</taxon>
        <taxon>Fungi</taxon>
        <taxon>Dikarya</taxon>
        <taxon>Basidiomycota</taxon>
        <taxon>Agaricomycotina</taxon>
        <taxon>Agaricomycetes</taxon>
        <taxon>Polyporales</taxon>
        <taxon>Sparassidaceae</taxon>
        <taxon>Sparassis</taxon>
    </lineage>
</organism>
<comment type="caution">
    <text evidence="5">The sequence shown here is derived from an EMBL/GenBank/DDBJ whole genome shotgun (WGS) entry which is preliminary data.</text>
</comment>
<dbReference type="EMBL" id="BFAD01000001">
    <property type="protein sequence ID" value="GBE78433.1"/>
    <property type="molecule type" value="Genomic_DNA"/>
</dbReference>
<gene>
    <name evidence="5" type="ORF">SCP_0113210</name>
</gene>
<keyword evidence="1" id="KW-0540">Nuclease</keyword>
<keyword evidence="6" id="KW-1185">Reference proteome</keyword>
<keyword evidence="2" id="KW-0378">Hydrolase</keyword>
<dbReference type="Gene3D" id="3.30.420.10">
    <property type="entry name" value="Ribonuclease H-like superfamily/Ribonuclease H"/>
    <property type="match status" value="1"/>
</dbReference>
<dbReference type="GeneID" id="38775350"/>
<sequence>MTPPSTLPPLDSSIASSNLPSLLIDSAAPEPKPVYAHYHWKKKSPDGRVVYIRDAKTADDEISRLPPGPYGFDLEWKPKFVKGGRENPVALVQLANSDTMLLIQVSAMSAFPQKLHEVLQSADYVKTGVGIQGDCRKLYADFAVTMRNCVDLSLLARSVDNPRWKGRYASPIGLSRLCETYEELTLSKGKARLSNWEVDLSQLQQDYAANDCHSAFVLYRKLVSMAMDMASPPLAVYYTFNVVQGRLCHPVTSLNWFPHNPEYDPGPPPPPKVKAEDAVLPKEKATSEPGVEVEYTSREIVVVPLAKNPTVSQHFKRRQRAQMSTDLSPVPPHQAEQVASFHSGSSQWPMPQQRRGAPVRSRQIHDAPPHKKPRP</sequence>